<evidence type="ECO:0000313" key="3">
    <source>
        <dbReference type="EMBL" id="MDV6235155.1"/>
    </source>
</evidence>
<comment type="caution">
    <text evidence="4">The sequence shown here is derived from an EMBL/GenBank/DDBJ whole genome shotgun (WGS) entry which is preliminary data.</text>
</comment>
<dbReference type="PANTHER" id="PTHR35038:SF8">
    <property type="entry name" value="C-TYPE POLYHEME CYTOCHROME OMCC"/>
    <property type="match status" value="1"/>
</dbReference>
<reference evidence="3" key="3">
    <citation type="submission" date="2023-10" db="EMBL/GenBank/DDBJ databases">
        <authorList>
            <person name="Picardeau M."/>
            <person name="Thibeaux R."/>
        </authorList>
    </citation>
    <scope>NUCLEOTIDE SEQUENCE</scope>
    <source>
        <strain evidence="3">ATI7-C-A5</strain>
    </source>
</reference>
<dbReference type="Gene3D" id="1.10.1130.10">
    <property type="entry name" value="Flavocytochrome C3, Chain A"/>
    <property type="match status" value="1"/>
</dbReference>
<dbReference type="AlphaFoldDB" id="A0A2N0BKA6"/>
<dbReference type="EMBL" id="NPEF01000098">
    <property type="protein sequence ID" value="PJZ92880.1"/>
    <property type="molecule type" value="Genomic_DNA"/>
</dbReference>
<proteinExistence type="predicted"/>
<evidence type="ECO:0000313" key="4">
    <source>
        <dbReference type="EMBL" id="PJZ92880.1"/>
    </source>
</evidence>
<dbReference type="InterPro" id="IPR051829">
    <property type="entry name" value="Multiheme_Cytochr_ET"/>
</dbReference>
<organism evidence="4">
    <name type="scientific">Leptospira ellisii</name>
    <dbReference type="NCBI Taxonomy" id="2023197"/>
    <lineage>
        <taxon>Bacteria</taxon>
        <taxon>Pseudomonadati</taxon>
        <taxon>Spirochaetota</taxon>
        <taxon>Spirochaetia</taxon>
        <taxon>Leptospirales</taxon>
        <taxon>Leptospiraceae</taxon>
        <taxon>Leptospira</taxon>
    </lineage>
</organism>
<dbReference type="InterPro" id="IPR036280">
    <property type="entry name" value="Multihaem_cyt_sf"/>
</dbReference>
<accession>A0A2N0BKA6</accession>
<keyword evidence="5" id="KW-1185">Reference proteome</keyword>
<accession>A0A2N0B8K5</accession>
<keyword evidence="1" id="KW-0732">Signal</keyword>
<dbReference type="SUPFAM" id="SSF48695">
    <property type="entry name" value="Multiheme cytochromes"/>
    <property type="match status" value="1"/>
</dbReference>
<sequence>MFFSIGCGDRFSERYWKTPIDPQGKPPAGRSRLEASLDPESCGTCHPKQYENWRESFHSKTVGPGLKWQLRRLGPEGSESCLGCHSPLSETQNYIQEFEYGSPKVSEEVRSYVSPGTEEKGIVCASCHVRGHVRHGPPPRSAIAEGIDPNAPHGGFIVKKEFESSEFCAACHDSPEGGKPLAGKRLMETGKEWKNSVYADAKNEITCQNCHMPDRSHEWKGIHDPSFTRKAVTYTVSVRSSERGYLVSASLKNTGAGHFFPTYSVPKVFLVLERLRSGRPSKVLAEKTIGRVTDIELQHEFEDTRIPPGGEVVLKTRVSEDEWRRGDEIRFYAIVEPDEFYVRMFQENWNRRKEFEIEGRYESRLSEALRRAKSTKYLLFEEKIRNL</sequence>
<dbReference type="RefSeq" id="WP_100747034.1">
    <property type="nucleotide sequence ID" value="NZ_NPEF02000005.1"/>
</dbReference>
<reference evidence="4" key="1">
    <citation type="submission" date="2017-07" db="EMBL/GenBank/DDBJ databases">
        <title>Leptospira spp. isolated from tropical soils.</title>
        <authorList>
            <person name="Thibeaux R."/>
            <person name="Iraola G."/>
            <person name="Ferres I."/>
            <person name="Bierque E."/>
            <person name="Girault D."/>
            <person name="Soupe-Gilbert M.-E."/>
            <person name="Picardeau M."/>
            <person name="Goarant C."/>
        </authorList>
    </citation>
    <scope>NUCLEOTIDE SEQUENCE [LARGE SCALE GENOMIC DNA]</scope>
    <source>
        <strain evidence="4">ATI7-C-A5</strain>
    </source>
</reference>
<reference evidence="3 5" key="2">
    <citation type="journal article" date="2018" name="Microb. Genom.">
        <title>Deciphering the unexplored Leptospira diversity from soils uncovers genomic evolution to virulence.</title>
        <authorList>
            <person name="Thibeaux R."/>
            <person name="Iraola G."/>
            <person name="Ferres I."/>
            <person name="Bierque E."/>
            <person name="Girault D."/>
            <person name="Soupe-Gilbert M.E."/>
            <person name="Picardeau M."/>
            <person name="Goarant C."/>
        </authorList>
    </citation>
    <scope>NUCLEOTIDE SEQUENCE [LARGE SCALE GENOMIC DNA]</scope>
    <source>
        <strain evidence="3 5">ATI7-C-A5</strain>
    </source>
</reference>
<evidence type="ECO:0000256" key="1">
    <source>
        <dbReference type="ARBA" id="ARBA00022729"/>
    </source>
</evidence>
<evidence type="ECO:0000259" key="2">
    <source>
        <dbReference type="Pfam" id="PF13435"/>
    </source>
</evidence>
<protein>
    <submittedName>
        <fullName evidence="3">Multiheme c-type cytochrome</fullName>
    </submittedName>
</protein>
<feature type="domain" description="Cytochrome c-552/4" evidence="2">
    <location>
        <begin position="42"/>
        <end position="96"/>
    </location>
</feature>
<evidence type="ECO:0000313" key="5">
    <source>
        <dbReference type="Proteomes" id="UP000232122"/>
    </source>
</evidence>
<gene>
    <name evidence="3" type="ORF">CH379_005885</name>
    <name evidence="4" type="ORF">CH379_10785</name>
</gene>
<dbReference type="EMBL" id="NPEF02000005">
    <property type="protein sequence ID" value="MDV6235155.1"/>
    <property type="molecule type" value="Genomic_DNA"/>
</dbReference>
<dbReference type="Pfam" id="PF13435">
    <property type="entry name" value="Cytochrome_C554"/>
    <property type="match status" value="1"/>
</dbReference>
<dbReference type="InterPro" id="IPR023155">
    <property type="entry name" value="Cyt_c-552/4"/>
</dbReference>
<name>A0A2N0BKA6_9LEPT</name>
<dbReference type="Proteomes" id="UP000232122">
    <property type="component" value="Unassembled WGS sequence"/>
</dbReference>
<dbReference type="PANTHER" id="PTHR35038">
    <property type="entry name" value="DISSIMILATORY SULFITE REDUCTASE SIRA"/>
    <property type="match status" value="1"/>
</dbReference>